<reference evidence="1" key="1">
    <citation type="journal article" date="2019" name="bioRxiv">
        <title>The Genome of the Zebra Mussel, Dreissena polymorpha: A Resource for Invasive Species Research.</title>
        <authorList>
            <person name="McCartney M.A."/>
            <person name="Auch B."/>
            <person name="Kono T."/>
            <person name="Mallez S."/>
            <person name="Zhang Y."/>
            <person name="Obille A."/>
            <person name="Becker A."/>
            <person name="Abrahante J.E."/>
            <person name="Garbe J."/>
            <person name="Badalamenti J.P."/>
            <person name="Herman A."/>
            <person name="Mangelson H."/>
            <person name="Liachko I."/>
            <person name="Sullivan S."/>
            <person name="Sone E.D."/>
            <person name="Koren S."/>
            <person name="Silverstein K.A.T."/>
            <person name="Beckman K.B."/>
            <person name="Gohl D.M."/>
        </authorList>
    </citation>
    <scope>NUCLEOTIDE SEQUENCE</scope>
    <source>
        <strain evidence="1">Duluth1</strain>
        <tissue evidence="1">Whole animal</tissue>
    </source>
</reference>
<reference evidence="1" key="2">
    <citation type="submission" date="2020-11" db="EMBL/GenBank/DDBJ databases">
        <authorList>
            <person name="McCartney M.A."/>
            <person name="Auch B."/>
            <person name="Kono T."/>
            <person name="Mallez S."/>
            <person name="Becker A."/>
            <person name="Gohl D.M."/>
            <person name="Silverstein K.A.T."/>
            <person name="Koren S."/>
            <person name="Bechman K.B."/>
            <person name="Herman A."/>
            <person name="Abrahante J.E."/>
            <person name="Garbe J."/>
        </authorList>
    </citation>
    <scope>NUCLEOTIDE SEQUENCE</scope>
    <source>
        <strain evidence="1">Duluth1</strain>
        <tissue evidence="1">Whole animal</tissue>
    </source>
</reference>
<evidence type="ECO:0000313" key="1">
    <source>
        <dbReference type="EMBL" id="KAH3810881.1"/>
    </source>
</evidence>
<protein>
    <submittedName>
        <fullName evidence="1">Uncharacterized protein</fullName>
    </submittedName>
</protein>
<evidence type="ECO:0000313" key="2">
    <source>
        <dbReference type="Proteomes" id="UP000828390"/>
    </source>
</evidence>
<dbReference type="EMBL" id="JAIWYP010000006">
    <property type="protein sequence ID" value="KAH3810881.1"/>
    <property type="molecule type" value="Genomic_DNA"/>
</dbReference>
<dbReference type="AlphaFoldDB" id="A0A9D4G8R9"/>
<keyword evidence="2" id="KW-1185">Reference proteome</keyword>
<name>A0A9D4G8R9_DREPO</name>
<proteinExistence type="predicted"/>
<gene>
    <name evidence="1" type="ORF">DPMN_139279</name>
</gene>
<sequence length="139" mass="15579">MDPSLSGSLVCEDAGACSVFVSDVTDSGKSQCWGFSYEELEKAQEEDGGQLLIASPEVKFSGSTTNVLGWCTRSSRRRAQVIRNWLIRGSLKRRLLNSIMSFLHRVTWYHGSCVNVSPTDALDIDKYRCTLYRQNILCC</sequence>
<dbReference type="Gene3D" id="3.30.40.10">
    <property type="entry name" value="Zinc/RING finger domain, C3HC4 (zinc finger)"/>
    <property type="match status" value="1"/>
</dbReference>
<dbReference type="Proteomes" id="UP000828390">
    <property type="component" value="Unassembled WGS sequence"/>
</dbReference>
<accession>A0A9D4G8R9</accession>
<organism evidence="1 2">
    <name type="scientific">Dreissena polymorpha</name>
    <name type="common">Zebra mussel</name>
    <name type="synonym">Mytilus polymorpha</name>
    <dbReference type="NCBI Taxonomy" id="45954"/>
    <lineage>
        <taxon>Eukaryota</taxon>
        <taxon>Metazoa</taxon>
        <taxon>Spiralia</taxon>
        <taxon>Lophotrochozoa</taxon>
        <taxon>Mollusca</taxon>
        <taxon>Bivalvia</taxon>
        <taxon>Autobranchia</taxon>
        <taxon>Heteroconchia</taxon>
        <taxon>Euheterodonta</taxon>
        <taxon>Imparidentia</taxon>
        <taxon>Neoheterodontei</taxon>
        <taxon>Myida</taxon>
        <taxon>Dreissenoidea</taxon>
        <taxon>Dreissenidae</taxon>
        <taxon>Dreissena</taxon>
    </lineage>
</organism>
<comment type="caution">
    <text evidence="1">The sequence shown here is derived from an EMBL/GenBank/DDBJ whole genome shotgun (WGS) entry which is preliminary data.</text>
</comment>
<dbReference type="InterPro" id="IPR013083">
    <property type="entry name" value="Znf_RING/FYVE/PHD"/>
</dbReference>